<sequence>MLDLLIIGGGPIGIACGLKAQKAGLSFVIIEKGCLVNSLYNYPSTMTFFSTSEKLEIGGIPFVTISNKPTRAEALEYYRRVATSNHLPINLFEEVKTLSRENNAYTVVTTKGTYQAKRVVISTGFYDVAVNLDIPGEDLPKVQHYYKDPHFFAMQKVVVVGSSNSAIDVALETYRKGADVTLVIRGDEISHRVKYWVRPDIINRIKEGSIKAYFNANLTAIRQHEVDIETPEGPVTIPNDFVMAMTGYKPNFDQLRKWGLILSDNKFIPQYNPDTMETNLPGLYLAGVVCGGLDTHLWFIENSRIHADMIIDDIVAKKFGK</sequence>
<keyword evidence="4" id="KW-1185">Reference proteome</keyword>
<reference evidence="4" key="1">
    <citation type="journal article" date="2019" name="Int. J. Syst. Evol. Microbiol.">
        <title>The Global Catalogue of Microorganisms (GCM) 10K type strain sequencing project: providing services to taxonomists for standard genome sequencing and annotation.</title>
        <authorList>
            <consortium name="The Broad Institute Genomics Platform"/>
            <consortium name="The Broad Institute Genome Sequencing Center for Infectious Disease"/>
            <person name="Wu L."/>
            <person name="Ma J."/>
        </authorList>
    </citation>
    <scope>NUCLEOTIDE SEQUENCE [LARGE SCALE GENOMIC DNA]</scope>
    <source>
        <strain evidence="4">KCTC 22437</strain>
    </source>
</reference>
<name>A0ABW5Y8N7_9SPHI</name>
<dbReference type="Proteomes" id="UP001597557">
    <property type="component" value="Unassembled WGS sequence"/>
</dbReference>
<dbReference type="NCBIfam" id="TIGR04018">
    <property type="entry name" value="Bthiol_YpdA"/>
    <property type="match status" value="1"/>
</dbReference>
<comment type="caution">
    <text evidence="3">The sequence shown here is derived from an EMBL/GenBank/DDBJ whole genome shotgun (WGS) entry which is preliminary data.</text>
</comment>
<dbReference type="InterPro" id="IPR036188">
    <property type="entry name" value="FAD/NAD-bd_sf"/>
</dbReference>
<dbReference type="PRINTS" id="PR00368">
    <property type="entry name" value="FADPNR"/>
</dbReference>
<dbReference type="InterPro" id="IPR050097">
    <property type="entry name" value="Ferredoxin-NADP_redctase_2"/>
</dbReference>
<dbReference type="RefSeq" id="WP_377182513.1">
    <property type="nucleotide sequence ID" value="NZ_JBHUPD010000001.1"/>
</dbReference>
<gene>
    <name evidence="3" type="ORF">ACFS5N_04080</name>
</gene>
<protein>
    <submittedName>
        <fullName evidence="3">YpdA family putative bacillithiol disulfide reductase</fullName>
    </submittedName>
</protein>
<evidence type="ECO:0000256" key="1">
    <source>
        <dbReference type="ARBA" id="ARBA00022630"/>
    </source>
</evidence>
<dbReference type="PANTHER" id="PTHR48105">
    <property type="entry name" value="THIOREDOXIN REDUCTASE 1-RELATED-RELATED"/>
    <property type="match status" value="1"/>
</dbReference>
<dbReference type="PRINTS" id="PR00411">
    <property type="entry name" value="PNDRDTASEI"/>
</dbReference>
<evidence type="ECO:0000256" key="2">
    <source>
        <dbReference type="ARBA" id="ARBA00023002"/>
    </source>
</evidence>
<dbReference type="EMBL" id="JBHUPD010000001">
    <property type="protein sequence ID" value="MFD2871635.1"/>
    <property type="molecule type" value="Genomic_DNA"/>
</dbReference>
<dbReference type="Pfam" id="PF13738">
    <property type="entry name" value="Pyr_redox_3"/>
    <property type="match status" value="1"/>
</dbReference>
<evidence type="ECO:0000313" key="4">
    <source>
        <dbReference type="Proteomes" id="UP001597557"/>
    </source>
</evidence>
<organism evidence="3 4">
    <name type="scientific">Mucilaginibacter ximonensis</name>
    <dbReference type="NCBI Taxonomy" id="538021"/>
    <lineage>
        <taxon>Bacteria</taxon>
        <taxon>Pseudomonadati</taxon>
        <taxon>Bacteroidota</taxon>
        <taxon>Sphingobacteriia</taxon>
        <taxon>Sphingobacteriales</taxon>
        <taxon>Sphingobacteriaceae</taxon>
        <taxon>Mucilaginibacter</taxon>
    </lineage>
</organism>
<dbReference type="Gene3D" id="3.50.50.60">
    <property type="entry name" value="FAD/NAD(P)-binding domain"/>
    <property type="match status" value="1"/>
</dbReference>
<proteinExistence type="predicted"/>
<accession>A0ABW5Y8N7</accession>
<dbReference type="InterPro" id="IPR023856">
    <property type="entry name" value="Bdr"/>
</dbReference>
<keyword evidence="1" id="KW-0285">Flavoprotein</keyword>
<evidence type="ECO:0000313" key="3">
    <source>
        <dbReference type="EMBL" id="MFD2871635.1"/>
    </source>
</evidence>
<dbReference type="SUPFAM" id="SSF51905">
    <property type="entry name" value="FAD/NAD(P)-binding domain"/>
    <property type="match status" value="1"/>
</dbReference>
<keyword evidence="2" id="KW-0560">Oxidoreductase</keyword>